<gene>
    <name evidence="1" type="ORF">AAWM_08461</name>
</gene>
<organism evidence="1 2">
    <name type="scientific">Aspergillus awamori</name>
    <name type="common">Black koji mold</name>
    <dbReference type="NCBI Taxonomy" id="105351"/>
    <lineage>
        <taxon>Eukaryota</taxon>
        <taxon>Fungi</taxon>
        <taxon>Dikarya</taxon>
        <taxon>Ascomycota</taxon>
        <taxon>Pezizomycotina</taxon>
        <taxon>Eurotiomycetes</taxon>
        <taxon>Eurotiomycetidae</taxon>
        <taxon>Eurotiales</taxon>
        <taxon>Aspergillaceae</taxon>
        <taxon>Aspergillus</taxon>
    </lineage>
</organism>
<dbReference type="Proteomes" id="UP000286921">
    <property type="component" value="Unassembled WGS sequence"/>
</dbReference>
<keyword evidence="2" id="KW-1185">Reference proteome</keyword>
<reference evidence="1 2" key="1">
    <citation type="submission" date="2016-09" db="EMBL/GenBank/DDBJ databases">
        <title>Aspergillus awamori IFM 58123T.</title>
        <authorList>
            <person name="Kusuya Y."/>
            <person name="Shimizu M."/>
            <person name="Takahashi H."/>
            <person name="Yaguchi T."/>
        </authorList>
    </citation>
    <scope>NUCLEOTIDE SEQUENCE [LARGE SCALE GENOMIC DNA]</scope>
    <source>
        <strain evidence="1 2">IFM 58123</strain>
    </source>
</reference>
<comment type="caution">
    <text evidence="1">The sequence shown here is derived from an EMBL/GenBank/DDBJ whole genome shotgun (WGS) entry which is preliminary data.</text>
</comment>
<protein>
    <submittedName>
        <fullName evidence="1">Uncharacterized protein</fullName>
    </submittedName>
</protein>
<sequence>MPRHQGRYLTSGPSEGVRTRLNVEYSMQQAIGLPDIHRLVDCLSEANRRELPRTRDVVCAIVQDQDILQMEPNPIEYCIHCTTTSKLTIVHDWQRALTDTDLRSIRASILPVMHDVAPMPEAWSWSEQDWETPALYLQALRSPGKTNRAALASSLADFKYQDRHAVEMNFNDRSSAVWASGHLCVCSLLPIAQGHMLTLNEEQIPKPPPQMTMQASVQDTIWGKRIGVGMGKAKMCATRGTAPLVNARLKYTDIL</sequence>
<dbReference type="AlphaFoldDB" id="A0A401L239"/>
<accession>A0A401L239</accession>
<proteinExistence type="predicted"/>
<name>A0A401L239_ASPAW</name>
<evidence type="ECO:0000313" key="2">
    <source>
        <dbReference type="Proteomes" id="UP000286921"/>
    </source>
</evidence>
<evidence type="ECO:0000313" key="1">
    <source>
        <dbReference type="EMBL" id="GCB25576.1"/>
    </source>
</evidence>
<dbReference type="EMBL" id="BDHI01000021">
    <property type="protein sequence ID" value="GCB25576.1"/>
    <property type="molecule type" value="Genomic_DNA"/>
</dbReference>